<keyword evidence="2" id="KW-0677">Repeat</keyword>
<feature type="transmembrane region" description="Helical" evidence="5">
    <location>
        <begin position="6"/>
        <end position="23"/>
    </location>
</feature>
<dbReference type="GO" id="GO:0030313">
    <property type="term" value="C:cell envelope"/>
    <property type="evidence" value="ECO:0007669"/>
    <property type="project" value="UniProtKB-SubCell"/>
</dbReference>
<dbReference type="InterPro" id="IPR056413">
    <property type="entry name" value="TPR_CcmH_CycH"/>
</dbReference>
<evidence type="ECO:0000313" key="7">
    <source>
        <dbReference type="EMBL" id="MBB4004224.1"/>
    </source>
</evidence>
<keyword evidence="8" id="KW-1185">Reference proteome</keyword>
<dbReference type="InterPro" id="IPR011990">
    <property type="entry name" value="TPR-like_helical_dom_sf"/>
</dbReference>
<dbReference type="GO" id="GO:0005886">
    <property type="term" value="C:plasma membrane"/>
    <property type="evidence" value="ECO:0007669"/>
    <property type="project" value="TreeGrafter"/>
</dbReference>
<feature type="transmembrane region" description="Helical" evidence="5">
    <location>
        <begin position="96"/>
        <end position="118"/>
    </location>
</feature>
<gene>
    <name evidence="7" type="ORF">GGR03_003312</name>
</gene>
<sequence length="392" mass="41627">MVFWFVAAGMTAAATLIALWPLLADAPRRVASRAEHDVEVYSAQLRELDADVERGTMPAAEAATARAEIGRRLLRADGKARLAVEGGARGWQRRGAIATVVAVVALVPLTSAGLYYLYGAPGLPDLPLASRQSPSQTPDPDVGRMVAAAEERLRTEPGDGRGWDVLAPIYLRMERPQDAAEAFRQAIRLLGSSAPREAGLGEALTQLADGEVTDEARAAFERSLTINPAFLPARFFLALDLSQEDRHEEAAVAWSQLVEMSPPDAPWMQIANAALADARQNGGAPAADADAGVAAPGPTAADVEAASQMAETDRQAMIRGMVGQLAERLATQPDDVEGWKRLIRSYRVLGEDERASEAFQTASRAFAADSAAGREIAALGTQLGLAAQETQP</sequence>
<dbReference type="Gene3D" id="1.25.40.10">
    <property type="entry name" value="Tetratricopeptide repeat domain"/>
    <property type="match status" value="2"/>
</dbReference>
<keyword evidence="4" id="KW-0802">TPR repeat</keyword>
<evidence type="ECO:0000313" key="8">
    <source>
        <dbReference type="Proteomes" id="UP000588647"/>
    </source>
</evidence>
<evidence type="ECO:0000256" key="3">
    <source>
        <dbReference type="ARBA" id="ARBA00022748"/>
    </source>
</evidence>
<accession>A0A7W6HFF5</accession>
<dbReference type="SMART" id="SM00028">
    <property type="entry name" value="TPR"/>
    <property type="match status" value="4"/>
</dbReference>
<evidence type="ECO:0000259" key="6">
    <source>
        <dbReference type="Pfam" id="PF23914"/>
    </source>
</evidence>
<evidence type="ECO:0000256" key="2">
    <source>
        <dbReference type="ARBA" id="ARBA00022737"/>
    </source>
</evidence>
<dbReference type="InterPro" id="IPR019734">
    <property type="entry name" value="TPR_rpt"/>
</dbReference>
<reference evidence="7 8" key="1">
    <citation type="submission" date="2020-08" db="EMBL/GenBank/DDBJ databases">
        <title>Genomic Encyclopedia of Type Strains, Phase IV (KMG-IV): sequencing the most valuable type-strain genomes for metagenomic binning, comparative biology and taxonomic classification.</title>
        <authorList>
            <person name="Goeker M."/>
        </authorList>
    </citation>
    <scope>NUCLEOTIDE SEQUENCE [LARGE SCALE GENOMIC DNA]</scope>
    <source>
        <strain evidence="7 8">DSM 103570</strain>
    </source>
</reference>
<keyword evidence="5" id="KW-1133">Transmembrane helix</keyword>
<keyword evidence="5" id="KW-0812">Transmembrane</keyword>
<dbReference type="Pfam" id="PF23914">
    <property type="entry name" value="TPR_CcmH_CycH"/>
    <property type="match status" value="1"/>
</dbReference>
<dbReference type="NCBIfam" id="TIGR03142">
    <property type="entry name" value="cytochro_ccmI"/>
    <property type="match status" value="1"/>
</dbReference>
<dbReference type="Proteomes" id="UP000588647">
    <property type="component" value="Unassembled WGS sequence"/>
</dbReference>
<comment type="caution">
    <text evidence="7">The sequence shown here is derived from an EMBL/GenBank/DDBJ whole genome shotgun (WGS) entry which is preliminary data.</text>
</comment>
<dbReference type="InterPro" id="IPR017560">
    <property type="entry name" value="Cyt_c_biogenesis_CcmI"/>
</dbReference>
<proteinExistence type="predicted"/>
<dbReference type="EMBL" id="JACIEM010000004">
    <property type="protein sequence ID" value="MBB4004224.1"/>
    <property type="molecule type" value="Genomic_DNA"/>
</dbReference>
<evidence type="ECO:0000256" key="4">
    <source>
        <dbReference type="ARBA" id="ARBA00022803"/>
    </source>
</evidence>
<dbReference type="InterPro" id="IPR051263">
    <property type="entry name" value="C-type_cytochrome_biogenesis"/>
</dbReference>
<dbReference type="RefSeq" id="WP_183209817.1">
    <property type="nucleotide sequence ID" value="NZ_JAAAMM010000004.1"/>
</dbReference>
<dbReference type="GO" id="GO:0017004">
    <property type="term" value="P:cytochrome complex assembly"/>
    <property type="evidence" value="ECO:0007669"/>
    <property type="project" value="UniProtKB-KW"/>
</dbReference>
<dbReference type="AlphaFoldDB" id="A0A7W6HFF5"/>
<organism evidence="7 8">
    <name type="scientific">Aurantimonas endophytica</name>
    <dbReference type="NCBI Taxonomy" id="1522175"/>
    <lineage>
        <taxon>Bacteria</taxon>
        <taxon>Pseudomonadati</taxon>
        <taxon>Pseudomonadota</taxon>
        <taxon>Alphaproteobacteria</taxon>
        <taxon>Hyphomicrobiales</taxon>
        <taxon>Aurantimonadaceae</taxon>
        <taxon>Aurantimonas</taxon>
    </lineage>
</organism>
<dbReference type="SUPFAM" id="SSF48452">
    <property type="entry name" value="TPR-like"/>
    <property type="match status" value="1"/>
</dbReference>
<keyword evidence="5" id="KW-0472">Membrane</keyword>
<keyword evidence="3" id="KW-0201">Cytochrome c-type biogenesis</keyword>
<dbReference type="PANTHER" id="PTHR47870">
    <property type="entry name" value="CYTOCHROME C-TYPE BIOGENESIS PROTEIN CCMH"/>
    <property type="match status" value="1"/>
</dbReference>
<feature type="domain" description="Cytochrome c-type biogenesis protein H TPR" evidence="6">
    <location>
        <begin position="139"/>
        <end position="266"/>
    </location>
</feature>
<evidence type="ECO:0000256" key="1">
    <source>
        <dbReference type="ARBA" id="ARBA00004196"/>
    </source>
</evidence>
<comment type="subcellular location">
    <subcellularLocation>
        <location evidence="1">Cell envelope</location>
    </subcellularLocation>
</comment>
<name>A0A7W6HFF5_9HYPH</name>
<protein>
    <submittedName>
        <fullName evidence="7">Cytochrome c-type biogenesis protein CcmH</fullName>
    </submittedName>
</protein>
<evidence type="ECO:0000256" key="5">
    <source>
        <dbReference type="SAM" id="Phobius"/>
    </source>
</evidence>
<dbReference type="PANTHER" id="PTHR47870:SF1">
    <property type="entry name" value="CYTOCHROME C-TYPE BIOGENESIS PROTEIN CCMH"/>
    <property type="match status" value="1"/>
</dbReference>